<keyword evidence="8" id="KW-1185">Reference proteome</keyword>
<dbReference type="AlphaFoldDB" id="A0A2N8ZBB2"/>
<keyword evidence="4" id="KW-0597">Phosphoprotein</keyword>
<evidence type="ECO:0000256" key="2">
    <source>
        <dbReference type="ARBA" id="ARBA00012528"/>
    </source>
</evidence>
<sequence length="290" mass="32569">MEVVQRVLIVDDEVINLKILSELVSEEANVTLAKSGEQALRKAQQYQPDLILLDVKMPGLDGFETLSELRQNPLTSHIPVIFISALADYNNEEKGLINGAADYIFKPFHFGIVKARVRTHLQLVEQTNKLQQLARRDYLTSLPNRRHYDEVLKSEWKRGQEARKFISLAVFDIDDFKLFNDLHGHDAGDELLKKVSKVLREFFTEPGHLVSRFGGEEFVVLMPGVNRADALEQIIDCLTAVVERSEVTMSAGGASCVPDTRSSDSTLFHLADKALYSAKAQGKNCVVWAD</sequence>
<dbReference type="GO" id="GO:0005886">
    <property type="term" value="C:plasma membrane"/>
    <property type="evidence" value="ECO:0007669"/>
    <property type="project" value="TreeGrafter"/>
</dbReference>
<dbReference type="CDD" id="cd01949">
    <property type="entry name" value="GGDEF"/>
    <property type="match status" value="1"/>
</dbReference>
<evidence type="ECO:0000256" key="4">
    <source>
        <dbReference type="PROSITE-ProRule" id="PRU00169"/>
    </source>
</evidence>
<dbReference type="RefSeq" id="WP_102521893.1">
    <property type="nucleotide sequence ID" value="NZ_LT960611.1"/>
</dbReference>
<dbReference type="GO" id="GO:1902201">
    <property type="term" value="P:negative regulation of bacterial-type flagellum-dependent cell motility"/>
    <property type="evidence" value="ECO:0007669"/>
    <property type="project" value="TreeGrafter"/>
</dbReference>
<proteinExistence type="predicted"/>
<dbReference type="KEGG" id="vta:A1208"/>
<dbReference type="SMART" id="SM00267">
    <property type="entry name" value="GGDEF"/>
    <property type="match status" value="1"/>
</dbReference>
<evidence type="ECO:0000256" key="1">
    <source>
        <dbReference type="ARBA" id="ARBA00001946"/>
    </source>
</evidence>
<feature type="domain" description="Response regulatory" evidence="5">
    <location>
        <begin position="6"/>
        <end position="121"/>
    </location>
</feature>
<organism evidence="7 8">
    <name type="scientific">Vibrio tapetis subsp. tapetis</name>
    <dbReference type="NCBI Taxonomy" id="1671868"/>
    <lineage>
        <taxon>Bacteria</taxon>
        <taxon>Pseudomonadati</taxon>
        <taxon>Pseudomonadota</taxon>
        <taxon>Gammaproteobacteria</taxon>
        <taxon>Vibrionales</taxon>
        <taxon>Vibrionaceae</taxon>
        <taxon>Vibrio</taxon>
    </lineage>
</organism>
<dbReference type="Pfam" id="PF00990">
    <property type="entry name" value="GGDEF"/>
    <property type="match status" value="1"/>
</dbReference>
<dbReference type="PANTHER" id="PTHR45138">
    <property type="entry name" value="REGULATORY COMPONENTS OF SENSORY TRANSDUCTION SYSTEM"/>
    <property type="match status" value="1"/>
</dbReference>
<dbReference type="PANTHER" id="PTHR45138:SF9">
    <property type="entry name" value="DIGUANYLATE CYCLASE DGCM-RELATED"/>
    <property type="match status" value="1"/>
</dbReference>
<dbReference type="GO" id="GO:0052621">
    <property type="term" value="F:diguanylate cyclase activity"/>
    <property type="evidence" value="ECO:0007669"/>
    <property type="project" value="UniProtKB-EC"/>
</dbReference>
<name>A0A2N8ZBB2_9VIBR</name>
<evidence type="ECO:0000313" key="7">
    <source>
        <dbReference type="EMBL" id="SON49187.1"/>
    </source>
</evidence>
<dbReference type="InterPro" id="IPR011006">
    <property type="entry name" value="CheY-like_superfamily"/>
</dbReference>
<dbReference type="EMBL" id="LT960611">
    <property type="protein sequence ID" value="SON49187.1"/>
    <property type="molecule type" value="Genomic_DNA"/>
</dbReference>
<comment type="catalytic activity">
    <reaction evidence="3">
        <text>2 GTP = 3',3'-c-di-GMP + 2 diphosphate</text>
        <dbReference type="Rhea" id="RHEA:24898"/>
        <dbReference type="ChEBI" id="CHEBI:33019"/>
        <dbReference type="ChEBI" id="CHEBI:37565"/>
        <dbReference type="ChEBI" id="CHEBI:58805"/>
        <dbReference type="EC" id="2.7.7.65"/>
    </reaction>
</comment>
<dbReference type="SUPFAM" id="SSF52172">
    <property type="entry name" value="CheY-like"/>
    <property type="match status" value="1"/>
</dbReference>
<dbReference type="Gene3D" id="3.30.70.270">
    <property type="match status" value="1"/>
</dbReference>
<dbReference type="PROSITE" id="PS50110">
    <property type="entry name" value="RESPONSE_REGULATORY"/>
    <property type="match status" value="1"/>
</dbReference>
<dbReference type="InterPro" id="IPR050469">
    <property type="entry name" value="Diguanylate_Cyclase"/>
</dbReference>
<dbReference type="InterPro" id="IPR001789">
    <property type="entry name" value="Sig_transdc_resp-reg_receiver"/>
</dbReference>
<comment type="cofactor">
    <cofactor evidence="1">
        <name>Mg(2+)</name>
        <dbReference type="ChEBI" id="CHEBI:18420"/>
    </cofactor>
</comment>
<reference evidence="7 8" key="1">
    <citation type="submission" date="2017-10" db="EMBL/GenBank/DDBJ databases">
        <authorList>
            <person name="Banno H."/>
            <person name="Chua N.-H."/>
        </authorList>
    </citation>
    <scope>NUCLEOTIDE SEQUENCE [LARGE SCALE GENOMIC DNA]</scope>
    <source>
        <strain evidence="7">Vibrio tapetis CECT4600</strain>
    </source>
</reference>
<dbReference type="Proteomes" id="UP000235828">
    <property type="component" value="Chromosome A"/>
</dbReference>
<dbReference type="InterPro" id="IPR043128">
    <property type="entry name" value="Rev_trsase/Diguanyl_cyclase"/>
</dbReference>
<protein>
    <recommendedName>
        <fullName evidence="2">diguanylate cyclase</fullName>
        <ecNumber evidence="2">2.7.7.65</ecNumber>
    </recommendedName>
</protein>
<dbReference type="OrthoDB" id="9812260at2"/>
<dbReference type="NCBIfam" id="TIGR00254">
    <property type="entry name" value="GGDEF"/>
    <property type="match status" value="1"/>
</dbReference>
<dbReference type="PROSITE" id="PS50887">
    <property type="entry name" value="GGDEF"/>
    <property type="match status" value="1"/>
</dbReference>
<dbReference type="GO" id="GO:0000160">
    <property type="term" value="P:phosphorelay signal transduction system"/>
    <property type="evidence" value="ECO:0007669"/>
    <property type="project" value="InterPro"/>
</dbReference>
<dbReference type="SUPFAM" id="SSF55073">
    <property type="entry name" value="Nucleotide cyclase"/>
    <property type="match status" value="1"/>
</dbReference>
<dbReference type="GO" id="GO:0043709">
    <property type="term" value="P:cell adhesion involved in single-species biofilm formation"/>
    <property type="evidence" value="ECO:0007669"/>
    <property type="project" value="TreeGrafter"/>
</dbReference>
<dbReference type="Gene3D" id="3.40.50.2300">
    <property type="match status" value="1"/>
</dbReference>
<dbReference type="Pfam" id="PF00072">
    <property type="entry name" value="Response_reg"/>
    <property type="match status" value="1"/>
</dbReference>
<feature type="modified residue" description="4-aspartylphosphate" evidence="4">
    <location>
        <position position="54"/>
    </location>
</feature>
<evidence type="ECO:0000259" key="6">
    <source>
        <dbReference type="PROSITE" id="PS50887"/>
    </source>
</evidence>
<dbReference type="EC" id="2.7.7.65" evidence="2"/>
<dbReference type="InterPro" id="IPR000160">
    <property type="entry name" value="GGDEF_dom"/>
</dbReference>
<evidence type="ECO:0000256" key="3">
    <source>
        <dbReference type="ARBA" id="ARBA00034247"/>
    </source>
</evidence>
<evidence type="ECO:0000313" key="8">
    <source>
        <dbReference type="Proteomes" id="UP000235828"/>
    </source>
</evidence>
<accession>A0A2N8ZBB2</accession>
<dbReference type="SMART" id="SM00448">
    <property type="entry name" value="REC"/>
    <property type="match status" value="1"/>
</dbReference>
<dbReference type="InterPro" id="IPR029787">
    <property type="entry name" value="Nucleotide_cyclase"/>
</dbReference>
<evidence type="ECO:0000259" key="5">
    <source>
        <dbReference type="PROSITE" id="PS50110"/>
    </source>
</evidence>
<dbReference type="FunFam" id="3.30.70.270:FF:000001">
    <property type="entry name" value="Diguanylate cyclase domain protein"/>
    <property type="match status" value="1"/>
</dbReference>
<gene>
    <name evidence="7" type="ORF">VTAP4600_A1208</name>
</gene>
<feature type="domain" description="GGDEF" evidence="6">
    <location>
        <begin position="164"/>
        <end position="290"/>
    </location>
</feature>